<keyword evidence="2" id="KW-1185">Reference proteome</keyword>
<dbReference type="SUPFAM" id="SSF49777">
    <property type="entry name" value="PEBP-like"/>
    <property type="match status" value="1"/>
</dbReference>
<comment type="caution">
    <text evidence="1">The sequence shown here is derived from an EMBL/GenBank/DDBJ whole genome shotgun (WGS) entry which is preliminary data.</text>
</comment>
<dbReference type="PANTHER" id="PTHR30289">
    <property type="entry name" value="UNCHARACTERIZED PROTEIN YBCL-RELATED"/>
    <property type="match status" value="1"/>
</dbReference>
<dbReference type="Proteomes" id="UP000036027">
    <property type="component" value="Unassembled WGS sequence"/>
</dbReference>
<dbReference type="EMBL" id="JTDO01000004">
    <property type="protein sequence ID" value="KLT73348.1"/>
    <property type="molecule type" value="Genomic_DNA"/>
</dbReference>
<evidence type="ECO:0000313" key="1">
    <source>
        <dbReference type="EMBL" id="KLT73348.1"/>
    </source>
</evidence>
<protein>
    <recommendedName>
        <fullName evidence="3">Kinase inhibitor</fullName>
    </recommendedName>
</protein>
<dbReference type="InterPro" id="IPR036610">
    <property type="entry name" value="PEBP-like_sf"/>
</dbReference>
<dbReference type="OrthoDB" id="9797506at2"/>
<dbReference type="InterPro" id="IPR005247">
    <property type="entry name" value="YbhB_YbcL/LppC-like"/>
</dbReference>
<reference evidence="1 2" key="1">
    <citation type="submission" date="2014-11" db="EMBL/GenBank/DDBJ databases">
        <title>Genome of a novel goose pathogen.</title>
        <authorList>
            <person name="Hansen C.M."/>
            <person name="Hueffer K."/>
            <person name="Choi S.C."/>
        </authorList>
    </citation>
    <scope>NUCLEOTIDE SEQUENCE [LARGE SCALE GENOMIC DNA]</scope>
    <source>
        <strain evidence="1 2">KH1503</strain>
    </source>
</reference>
<dbReference type="InterPro" id="IPR008914">
    <property type="entry name" value="PEBP"/>
</dbReference>
<organism evidence="1 2">
    <name type="scientific">Neisseria arctica</name>
    <dbReference type="NCBI Taxonomy" id="1470200"/>
    <lineage>
        <taxon>Bacteria</taxon>
        <taxon>Pseudomonadati</taxon>
        <taxon>Pseudomonadota</taxon>
        <taxon>Betaproteobacteria</taxon>
        <taxon>Neisseriales</taxon>
        <taxon>Neisseriaceae</taxon>
        <taxon>Neisseria</taxon>
    </lineage>
</organism>
<accession>A0A0J1C4W0</accession>
<dbReference type="CDD" id="cd00865">
    <property type="entry name" value="PEBP_bact_arch"/>
    <property type="match status" value="1"/>
</dbReference>
<dbReference type="STRING" id="1470200.PL75_03815"/>
<dbReference type="PATRIC" id="fig|1470200.3.peg.1886"/>
<dbReference type="PANTHER" id="PTHR30289:SF1">
    <property type="entry name" value="PEBP (PHOSPHATIDYLETHANOLAMINE-BINDING PROTEIN) FAMILY PROTEIN"/>
    <property type="match status" value="1"/>
</dbReference>
<dbReference type="NCBIfam" id="TIGR00481">
    <property type="entry name" value="YbhB/YbcL family Raf kinase inhibitor-like protein"/>
    <property type="match status" value="1"/>
</dbReference>
<name>A0A0J1C4W0_9NEIS</name>
<dbReference type="RefSeq" id="WP_047760581.1">
    <property type="nucleotide sequence ID" value="NZ_CP091510.1"/>
</dbReference>
<gene>
    <name evidence="1" type="ORF">PL75_03815</name>
</gene>
<sequence>MSQVFTLSSPEFTEGALLDSSYQADRDNQSPELHWQGAPEGTKSFAVAMHDPDAPTGGAGWWHWMLVNLPADTEALARNAGSADGQHLPENARQLRNDGGNIGYMGCYPPVGDPAHRYIFTVYALNVEHLDLPEDATTSLAGFMVNAHTIGKASLSARYARESE</sequence>
<proteinExistence type="predicted"/>
<evidence type="ECO:0008006" key="3">
    <source>
        <dbReference type="Google" id="ProtNLM"/>
    </source>
</evidence>
<dbReference type="AlphaFoldDB" id="A0A0J1C4W0"/>
<dbReference type="Gene3D" id="3.90.280.10">
    <property type="entry name" value="PEBP-like"/>
    <property type="match status" value="1"/>
</dbReference>
<dbReference type="Pfam" id="PF01161">
    <property type="entry name" value="PBP"/>
    <property type="match status" value="1"/>
</dbReference>
<evidence type="ECO:0000313" key="2">
    <source>
        <dbReference type="Proteomes" id="UP000036027"/>
    </source>
</evidence>